<proteinExistence type="predicted"/>
<dbReference type="AlphaFoldDB" id="A0A6B3NGY2"/>
<protein>
    <recommendedName>
        <fullName evidence="2">Tetratricopeptide repeat protein</fullName>
    </recommendedName>
</protein>
<accession>A0A6B3NGY2</accession>
<dbReference type="Gene3D" id="1.25.40.10">
    <property type="entry name" value="Tetratricopeptide repeat domain"/>
    <property type="match status" value="1"/>
</dbReference>
<gene>
    <name evidence="1" type="ORF">F6J89_14945</name>
</gene>
<dbReference type="InterPro" id="IPR011990">
    <property type="entry name" value="TPR-like_helical_dom_sf"/>
</dbReference>
<dbReference type="EMBL" id="JAAHFQ010000275">
    <property type="protein sequence ID" value="NER28891.1"/>
    <property type="molecule type" value="Genomic_DNA"/>
</dbReference>
<organism evidence="1">
    <name type="scientific">Symploca sp. SIO1C4</name>
    <dbReference type="NCBI Taxonomy" id="2607765"/>
    <lineage>
        <taxon>Bacteria</taxon>
        <taxon>Bacillati</taxon>
        <taxon>Cyanobacteriota</taxon>
        <taxon>Cyanophyceae</taxon>
        <taxon>Coleofasciculales</taxon>
        <taxon>Coleofasciculaceae</taxon>
        <taxon>Symploca</taxon>
    </lineage>
</organism>
<evidence type="ECO:0000313" key="1">
    <source>
        <dbReference type="EMBL" id="NER28891.1"/>
    </source>
</evidence>
<comment type="caution">
    <text evidence="1">The sequence shown here is derived from an EMBL/GenBank/DDBJ whole genome shotgun (WGS) entry which is preliminary data.</text>
</comment>
<sequence>MNLTDNTFSWYQVPKDIKSLLLLAAENWENTCESEQYINQALSQAGDNTDVLIGAYRYFFYKKNYPMALKIAEKVLEKVKRLEKLPDDWQQLKPILSSRKDDPNIRLYLSTCVASGFVLARLGELEKARELTQRVKEISDTSEFSASTINDILTRPADDEDED</sequence>
<dbReference type="SUPFAM" id="SSF48452">
    <property type="entry name" value="TPR-like"/>
    <property type="match status" value="1"/>
</dbReference>
<reference evidence="1" key="1">
    <citation type="submission" date="2019-11" db="EMBL/GenBank/DDBJ databases">
        <title>Genomic insights into an expanded diversity of filamentous marine cyanobacteria reveals the extraordinary biosynthetic potential of Moorea and Okeania.</title>
        <authorList>
            <person name="Ferreira Leao T."/>
            <person name="Wang M."/>
            <person name="Moss N."/>
            <person name="Da Silva R."/>
            <person name="Sanders J."/>
            <person name="Nurk S."/>
            <person name="Gurevich A."/>
            <person name="Humphrey G."/>
            <person name="Reher R."/>
            <person name="Zhu Q."/>
            <person name="Belda-Ferre P."/>
            <person name="Glukhov E."/>
            <person name="Rex R."/>
            <person name="Dorrestein P.C."/>
            <person name="Knight R."/>
            <person name="Pevzner P."/>
            <person name="Gerwick W.H."/>
            <person name="Gerwick L."/>
        </authorList>
    </citation>
    <scope>NUCLEOTIDE SEQUENCE</scope>
    <source>
        <strain evidence="1">SIO1C4</strain>
    </source>
</reference>
<evidence type="ECO:0008006" key="2">
    <source>
        <dbReference type="Google" id="ProtNLM"/>
    </source>
</evidence>
<name>A0A6B3NGY2_9CYAN</name>